<dbReference type="EMBL" id="JACJPY010000083">
    <property type="protein sequence ID" value="MBD2152144.1"/>
    <property type="molecule type" value="Genomic_DNA"/>
</dbReference>
<organism evidence="1 2">
    <name type="scientific">Pseudanabaena cinerea FACHB-1277</name>
    <dbReference type="NCBI Taxonomy" id="2949581"/>
    <lineage>
        <taxon>Bacteria</taxon>
        <taxon>Bacillati</taxon>
        <taxon>Cyanobacteriota</taxon>
        <taxon>Cyanophyceae</taxon>
        <taxon>Pseudanabaenales</taxon>
        <taxon>Pseudanabaenaceae</taxon>
        <taxon>Pseudanabaena</taxon>
        <taxon>Pseudanabaena cinerea</taxon>
    </lineage>
</organism>
<comment type="caution">
    <text evidence="1">The sequence shown here is derived from an EMBL/GenBank/DDBJ whole genome shotgun (WGS) entry which is preliminary data.</text>
</comment>
<protein>
    <submittedName>
        <fullName evidence="1">DUF3038 domain-containing protein</fullName>
    </submittedName>
</protein>
<dbReference type="AlphaFoldDB" id="A0A926UW47"/>
<proteinExistence type="predicted"/>
<accession>A0A926UW47</accession>
<evidence type="ECO:0000313" key="2">
    <source>
        <dbReference type="Proteomes" id="UP000631421"/>
    </source>
</evidence>
<dbReference type="RefSeq" id="WP_190352552.1">
    <property type="nucleotide sequence ID" value="NZ_JACJPY010000083.1"/>
</dbReference>
<evidence type="ECO:0000313" key="1">
    <source>
        <dbReference type="EMBL" id="MBD2152144.1"/>
    </source>
</evidence>
<keyword evidence="2" id="KW-1185">Reference proteome</keyword>
<dbReference type="InterPro" id="IPR021399">
    <property type="entry name" value="DUF3038"/>
</dbReference>
<dbReference type="Pfam" id="PF11237">
    <property type="entry name" value="DUF3038"/>
    <property type="match status" value="1"/>
</dbReference>
<dbReference type="Proteomes" id="UP000631421">
    <property type="component" value="Unassembled WGS sequence"/>
</dbReference>
<name>A0A926UW47_9CYAN</name>
<gene>
    <name evidence="1" type="ORF">H6F44_18760</name>
</gene>
<reference evidence="1" key="1">
    <citation type="journal article" date="2015" name="ISME J.">
        <title>Draft Genome Sequence of Streptomyces incarnatus NRRL8089, which Produces the Nucleoside Antibiotic Sinefungin.</title>
        <authorList>
            <person name="Oshima K."/>
            <person name="Hattori M."/>
            <person name="Shimizu H."/>
            <person name="Fukuda K."/>
            <person name="Nemoto M."/>
            <person name="Inagaki K."/>
            <person name="Tamura T."/>
        </authorList>
    </citation>
    <scope>NUCLEOTIDE SEQUENCE</scope>
    <source>
        <strain evidence="1">FACHB-1277</strain>
    </source>
</reference>
<reference evidence="1" key="2">
    <citation type="submission" date="2020-08" db="EMBL/GenBank/DDBJ databases">
        <authorList>
            <person name="Chen M."/>
            <person name="Teng W."/>
            <person name="Zhao L."/>
            <person name="Hu C."/>
            <person name="Zhou Y."/>
            <person name="Han B."/>
            <person name="Song L."/>
            <person name="Shu W."/>
        </authorList>
    </citation>
    <scope>NUCLEOTIDE SEQUENCE</scope>
    <source>
        <strain evidence="1">FACHB-1277</strain>
    </source>
</reference>
<sequence>MQLNISAPVNPDLIVPKDFVRGCPRTVRMDIDHLLLAIEALDLEAVEVMLALIEQLGLEKTIPSRVAFWRLRNTNPLRRNYQRSSLDWDELKALVKIACAIAKQFDTGLRLLISTYQQVTEGKIEALGLQQNQFFLEGYIDRFRSLYIGRMRSPAPLNNEEIGELALQQLTRLLISSGTAGEYRLWNSLFDGAIA</sequence>